<feature type="transmembrane region" description="Helical" evidence="1">
    <location>
        <begin position="126"/>
        <end position="146"/>
    </location>
</feature>
<feature type="transmembrane region" description="Helical" evidence="1">
    <location>
        <begin position="12"/>
        <end position="30"/>
    </location>
</feature>
<name>A0A7C9FFW8_9BACT</name>
<dbReference type="EMBL" id="WHLY01000002">
    <property type="protein sequence ID" value="MPR37067.1"/>
    <property type="molecule type" value="Genomic_DNA"/>
</dbReference>
<dbReference type="InterPro" id="IPR050879">
    <property type="entry name" value="Acyltransferase_3"/>
</dbReference>
<evidence type="ECO:0000256" key="1">
    <source>
        <dbReference type="SAM" id="Phobius"/>
    </source>
</evidence>
<dbReference type="Pfam" id="PF01757">
    <property type="entry name" value="Acyl_transf_3"/>
    <property type="match status" value="1"/>
</dbReference>
<feature type="transmembrane region" description="Helical" evidence="1">
    <location>
        <begin position="208"/>
        <end position="227"/>
    </location>
</feature>
<sequence>MPTTQQNRLLELDSLRGLAALGVVVFHFTINENADKLGWEFRYGVTGVDIFFIISGFVIFLTIQKVKKWQDFAVSRLARLYPTFWTCVLITAACVYWYEPEYVSWKLLLANLTMFPVYFGIENLDGVYWTLLVEMIFYLWILAIFLIRGLDKIVTISAVCTAVILLFHMGRNFYPDFYGYITWKVQLLNHFPLFFSGILFYKLKFKGFAWRYVGLIFLCMLAAFYLHDKGGRSMYHVTWLEHNLIIVFYHLVFFLFVVGRLTFLIAPPLLFLGKISYSLYLLHQYIGTRLIHSLNTGLNMNIYLAILVAIGFCIALSYGVTYYVEVPAIRAIKGWYKARHGRKLEEQDTAGAALP</sequence>
<keyword evidence="3" id="KW-0808">Transferase</keyword>
<keyword evidence="3" id="KW-0012">Acyltransferase</keyword>
<dbReference type="GO" id="GO:0000271">
    <property type="term" value="P:polysaccharide biosynthetic process"/>
    <property type="evidence" value="ECO:0007669"/>
    <property type="project" value="TreeGrafter"/>
</dbReference>
<feature type="transmembrane region" description="Helical" evidence="1">
    <location>
        <begin position="78"/>
        <end position="98"/>
    </location>
</feature>
<keyword evidence="1" id="KW-0812">Transmembrane</keyword>
<evidence type="ECO:0000259" key="2">
    <source>
        <dbReference type="Pfam" id="PF01757"/>
    </source>
</evidence>
<proteinExistence type="predicted"/>
<gene>
    <name evidence="3" type="ORF">GBK04_27960</name>
</gene>
<evidence type="ECO:0000313" key="4">
    <source>
        <dbReference type="Proteomes" id="UP000479293"/>
    </source>
</evidence>
<feature type="transmembrane region" description="Helical" evidence="1">
    <location>
        <begin position="50"/>
        <end position="66"/>
    </location>
</feature>
<evidence type="ECO:0000313" key="3">
    <source>
        <dbReference type="EMBL" id="MPR37067.1"/>
    </source>
</evidence>
<keyword evidence="1" id="KW-0472">Membrane</keyword>
<feature type="domain" description="Acyltransferase 3" evidence="2">
    <location>
        <begin position="11"/>
        <end position="316"/>
    </location>
</feature>
<keyword evidence="4" id="KW-1185">Reference proteome</keyword>
<keyword evidence="1" id="KW-1133">Transmembrane helix</keyword>
<dbReference type="PANTHER" id="PTHR23028:SF53">
    <property type="entry name" value="ACYL_TRANSF_3 DOMAIN-CONTAINING PROTEIN"/>
    <property type="match status" value="1"/>
</dbReference>
<dbReference type="GO" id="GO:0016020">
    <property type="term" value="C:membrane"/>
    <property type="evidence" value="ECO:0007669"/>
    <property type="project" value="TreeGrafter"/>
</dbReference>
<feature type="transmembrane region" description="Helical" evidence="1">
    <location>
        <begin position="239"/>
        <end position="258"/>
    </location>
</feature>
<accession>A0A7C9FFW8</accession>
<dbReference type="RefSeq" id="WP_152765580.1">
    <property type="nucleotide sequence ID" value="NZ_WHLY01000002.1"/>
</dbReference>
<organism evidence="3 4">
    <name type="scientific">Salmonirosea aquatica</name>
    <dbReference type="NCBI Taxonomy" id="2654236"/>
    <lineage>
        <taxon>Bacteria</taxon>
        <taxon>Pseudomonadati</taxon>
        <taxon>Bacteroidota</taxon>
        <taxon>Cytophagia</taxon>
        <taxon>Cytophagales</taxon>
        <taxon>Spirosomataceae</taxon>
        <taxon>Salmonirosea</taxon>
    </lineage>
</organism>
<comment type="caution">
    <text evidence="3">The sequence shown here is derived from an EMBL/GenBank/DDBJ whole genome shotgun (WGS) entry which is preliminary data.</text>
</comment>
<feature type="transmembrane region" description="Helical" evidence="1">
    <location>
        <begin position="263"/>
        <end position="282"/>
    </location>
</feature>
<dbReference type="AlphaFoldDB" id="A0A7C9FFW8"/>
<feature type="transmembrane region" description="Helical" evidence="1">
    <location>
        <begin position="180"/>
        <end position="201"/>
    </location>
</feature>
<reference evidence="3 4" key="1">
    <citation type="submission" date="2019-10" db="EMBL/GenBank/DDBJ databases">
        <title>Draft Genome Sequence of Cytophagaceae sp. SJW1-29.</title>
        <authorList>
            <person name="Choi A."/>
        </authorList>
    </citation>
    <scope>NUCLEOTIDE SEQUENCE [LARGE SCALE GENOMIC DNA]</scope>
    <source>
        <strain evidence="3 4">SJW1-29</strain>
    </source>
</reference>
<protein>
    <submittedName>
        <fullName evidence="3">Acyltransferase family protein</fullName>
    </submittedName>
</protein>
<dbReference type="Proteomes" id="UP000479293">
    <property type="component" value="Unassembled WGS sequence"/>
</dbReference>
<feature type="transmembrane region" description="Helical" evidence="1">
    <location>
        <begin position="153"/>
        <end position="174"/>
    </location>
</feature>
<dbReference type="PANTHER" id="PTHR23028">
    <property type="entry name" value="ACETYLTRANSFERASE"/>
    <property type="match status" value="1"/>
</dbReference>
<feature type="transmembrane region" description="Helical" evidence="1">
    <location>
        <begin position="302"/>
        <end position="324"/>
    </location>
</feature>
<dbReference type="InterPro" id="IPR002656">
    <property type="entry name" value="Acyl_transf_3_dom"/>
</dbReference>
<dbReference type="GO" id="GO:0016747">
    <property type="term" value="F:acyltransferase activity, transferring groups other than amino-acyl groups"/>
    <property type="evidence" value="ECO:0007669"/>
    <property type="project" value="InterPro"/>
</dbReference>